<feature type="region of interest" description="Disordered" evidence="1">
    <location>
        <begin position="1"/>
        <end position="26"/>
    </location>
</feature>
<evidence type="ECO:0000313" key="2">
    <source>
        <dbReference type="EMBL" id="KAK9094749.1"/>
    </source>
</evidence>
<dbReference type="EMBL" id="JBBNAG010000011">
    <property type="protein sequence ID" value="KAK9094749.1"/>
    <property type="molecule type" value="Genomic_DNA"/>
</dbReference>
<comment type="caution">
    <text evidence="2">The sequence shown here is derived from an EMBL/GenBank/DDBJ whole genome shotgun (WGS) entry which is preliminary data.</text>
</comment>
<protein>
    <submittedName>
        <fullName evidence="2">Uncharacterized protein</fullName>
    </submittedName>
</protein>
<evidence type="ECO:0000313" key="3">
    <source>
        <dbReference type="Proteomes" id="UP001419268"/>
    </source>
</evidence>
<reference evidence="2 3" key="1">
    <citation type="submission" date="2024-01" db="EMBL/GenBank/DDBJ databases">
        <title>Genome assemblies of Stephania.</title>
        <authorList>
            <person name="Yang L."/>
        </authorList>
    </citation>
    <scope>NUCLEOTIDE SEQUENCE [LARGE SCALE GENOMIC DNA]</scope>
    <source>
        <strain evidence="2">JXDWG</strain>
        <tissue evidence="2">Leaf</tissue>
    </source>
</reference>
<accession>A0AAP0ETL8</accession>
<dbReference type="AlphaFoldDB" id="A0AAP0ETL8"/>
<gene>
    <name evidence="2" type="ORF">Scep_026218</name>
</gene>
<proteinExistence type="predicted"/>
<name>A0AAP0ETL8_9MAGN</name>
<evidence type="ECO:0000256" key="1">
    <source>
        <dbReference type="SAM" id="MobiDB-lite"/>
    </source>
</evidence>
<keyword evidence="3" id="KW-1185">Reference proteome</keyword>
<sequence>MTPTPPNPSVQPIRQENDKGSHSMPKPFQYTINNSYYKITHTKVCILPMNLQISQISHELVF</sequence>
<dbReference type="Proteomes" id="UP001419268">
    <property type="component" value="Unassembled WGS sequence"/>
</dbReference>
<organism evidence="2 3">
    <name type="scientific">Stephania cephalantha</name>
    <dbReference type="NCBI Taxonomy" id="152367"/>
    <lineage>
        <taxon>Eukaryota</taxon>
        <taxon>Viridiplantae</taxon>
        <taxon>Streptophyta</taxon>
        <taxon>Embryophyta</taxon>
        <taxon>Tracheophyta</taxon>
        <taxon>Spermatophyta</taxon>
        <taxon>Magnoliopsida</taxon>
        <taxon>Ranunculales</taxon>
        <taxon>Menispermaceae</taxon>
        <taxon>Menispermoideae</taxon>
        <taxon>Cissampelideae</taxon>
        <taxon>Stephania</taxon>
    </lineage>
</organism>